<dbReference type="InterPro" id="IPR045782">
    <property type="entry name" value="TrbL_3"/>
</dbReference>
<feature type="transmembrane region" description="Helical" evidence="1">
    <location>
        <begin position="91"/>
        <end position="111"/>
    </location>
</feature>
<proteinExistence type="predicted"/>
<evidence type="ECO:0000313" key="3">
    <source>
        <dbReference type="Proteomes" id="UP000183192"/>
    </source>
</evidence>
<comment type="caution">
    <text evidence="2">The sequence shown here is derived from an EMBL/GenBank/DDBJ whole genome shotgun (WGS) entry which is preliminary data.</text>
</comment>
<feature type="transmembrane region" description="Helical" evidence="1">
    <location>
        <begin position="255"/>
        <end position="276"/>
    </location>
</feature>
<dbReference type="Pfam" id="PF19590">
    <property type="entry name" value="TrbL_3"/>
    <property type="match status" value="1"/>
</dbReference>
<dbReference type="AlphaFoldDB" id="A0A1J4T8Z7"/>
<feature type="transmembrane region" description="Helical" evidence="1">
    <location>
        <begin position="225"/>
        <end position="243"/>
    </location>
</feature>
<feature type="transmembrane region" description="Helical" evidence="1">
    <location>
        <begin position="12"/>
        <end position="35"/>
    </location>
</feature>
<feature type="transmembrane region" description="Helical" evidence="1">
    <location>
        <begin position="310"/>
        <end position="327"/>
    </location>
</feature>
<gene>
    <name evidence="2" type="ORF">AUJ27_02640</name>
</gene>
<name>A0A1J4T8Z7_9BACT</name>
<dbReference type="STRING" id="1805146.AUJ27_02640"/>
<dbReference type="Proteomes" id="UP000183192">
    <property type="component" value="Unassembled WGS sequence"/>
</dbReference>
<keyword evidence="1" id="KW-0812">Transmembrane</keyword>
<feature type="transmembrane region" description="Helical" evidence="1">
    <location>
        <begin position="47"/>
        <end position="70"/>
    </location>
</feature>
<feature type="transmembrane region" description="Helical" evidence="1">
    <location>
        <begin position="194"/>
        <end position="219"/>
    </location>
</feature>
<dbReference type="EMBL" id="MNUU01000049">
    <property type="protein sequence ID" value="OIO07363.1"/>
    <property type="molecule type" value="Genomic_DNA"/>
</dbReference>
<evidence type="ECO:0000313" key="2">
    <source>
        <dbReference type="EMBL" id="OIO07363.1"/>
    </source>
</evidence>
<organism evidence="2 3">
    <name type="scientific">Candidatus Falkowbacteria bacterium CG1_02_37_44</name>
    <dbReference type="NCBI Taxonomy" id="1805146"/>
    <lineage>
        <taxon>Bacteria</taxon>
        <taxon>Candidatus Falkowiibacteriota</taxon>
    </lineage>
</organism>
<protein>
    <submittedName>
        <fullName evidence="2">Uncharacterized protein</fullName>
    </submittedName>
</protein>
<accession>A0A1J4T8Z7</accession>
<keyword evidence="1" id="KW-0472">Membrane</keyword>
<feature type="transmembrane region" description="Helical" evidence="1">
    <location>
        <begin position="123"/>
        <end position="143"/>
    </location>
</feature>
<keyword evidence="1" id="KW-1133">Transmembrane helix</keyword>
<reference evidence="2 3" key="1">
    <citation type="journal article" date="2016" name="Environ. Microbiol.">
        <title>Genomic resolution of a cold subsurface aquifer community provides metabolic insights for novel microbes adapted to high CO concentrations.</title>
        <authorList>
            <person name="Probst A.J."/>
            <person name="Castelle C.J."/>
            <person name="Singh A."/>
            <person name="Brown C.T."/>
            <person name="Anantharaman K."/>
            <person name="Sharon I."/>
            <person name="Hug L.A."/>
            <person name="Burstein D."/>
            <person name="Emerson J.B."/>
            <person name="Thomas B.C."/>
            <person name="Banfield J.F."/>
        </authorList>
    </citation>
    <scope>NUCLEOTIDE SEQUENCE [LARGE SCALE GENOMIC DNA]</scope>
    <source>
        <strain evidence="2">CG1_02_37_44</strain>
    </source>
</reference>
<sequence>MKEFYSKNKKILNNFFIFFLIILSFGVFNICWAGAIDKVVVTVVGWIASLFILICGLILTVVIKAIIIITNYNNFINEQSISEAWKIVRDLANMFFILVLLIIAFATILRIENYNVKKMLPKLLIMAVLVNFSKMICGIFIDFSQIIMATFVKAFSDGGGNFVNLLRVDEYVKVAKNSATWTDSTNQLNLTNTVAAMIIAVLFLIIATITMLAILVVFVMRVIMLWIYVILSPLAFLLSTFPGGQKYSAQYWGDFTKYLVNGPILAFFIWLSLITIQRSGEFSNLAFLNSSDTLILPDTNALTQMLTDKSFMSFLIAIGLLVGGLMVSSQIGGIGASWGTGAVKGLQSRASGMLKRGASEIGRGAKDLTFTAGRNLDIAQMKLQKRIFGKEGVKYYAKSLNYRQIKKGWDASRAQALQKYETGEETGGPVSGAWHDIVNRYTSIDQYRAIKKSTGNITRDKEEAARLRFNAGRSGERIENTGLDDEDKKLNKEKYKSERTQMLASYIKNAPPEFTTEEEKKKYANEQYHYDMVSLDEPEKLDKEKDKKIIEENEKQASILEDPRATIFGRKWGSEKAAKRAGVGYVFSERGAEEQYDSAMSELRRSTGDESGAIVEEVIKSFEKGETSKVVGGFRLLAQNNDINESLKDRRMISLMTKSNGLLEKLAKSKTVNGLNESNVGALKDDFRSNPVTAANAQAMIQSMFSELGLNKSMGAKIAAGIGEIGIQKGNSITYAMGKADQTTGGHTYDEMTFKDGRLHASDERRMAGASKLKTFESQAWARNLHPDSWFAEDVNGAAAYLTDEGETLLRNITAHQLEQIRRLRPDNFKAASNPKLLRQIKSLAVEVAKEGDTQQADLIKYFGGFIKTKLKSGKLDSLEEMKKALDEDQNV</sequence>
<evidence type="ECO:0000256" key="1">
    <source>
        <dbReference type="SAM" id="Phobius"/>
    </source>
</evidence>